<organism evidence="1">
    <name type="scientific">Anguilla anguilla</name>
    <name type="common">European freshwater eel</name>
    <name type="synonym">Muraena anguilla</name>
    <dbReference type="NCBI Taxonomy" id="7936"/>
    <lineage>
        <taxon>Eukaryota</taxon>
        <taxon>Metazoa</taxon>
        <taxon>Chordata</taxon>
        <taxon>Craniata</taxon>
        <taxon>Vertebrata</taxon>
        <taxon>Euteleostomi</taxon>
        <taxon>Actinopterygii</taxon>
        <taxon>Neopterygii</taxon>
        <taxon>Teleostei</taxon>
        <taxon>Anguilliformes</taxon>
        <taxon>Anguillidae</taxon>
        <taxon>Anguilla</taxon>
    </lineage>
</organism>
<protein>
    <submittedName>
        <fullName evidence="1">Uncharacterized protein</fullName>
    </submittedName>
</protein>
<accession>A0A0E9QJ11</accession>
<dbReference type="EMBL" id="GBXM01091706">
    <property type="protein sequence ID" value="JAH16871.1"/>
    <property type="molecule type" value="Transcribed_RNA"/>
</dbReference>
<proteinExistence type="predicted"/>
<evidence type="ECO:0000313" key="1">
    <source>
        <dbReference type="EMBL" id="JAH16871.1"/>
    </source>
</evidence>
<reference evidence="1" key="2">
    <citation type="journal article" date="2015" name="Fish Shellfish Immunol.">
        <title>Early steps in the European eel (Anguilla anguilla)-Vibrio vulnificus interaction in the gills: Role of the RtxA13 toxin.</title>
        <authorList>
            <person name="Callol A."/>
            <person name="Pajuelo D."/>
            <person name="Ebbesson L."/>
            <person name="Teles M."/>
            <person name="MacKenzie S."/>
            <person name="Amaro C."/>
        </authorList>
    </citation>
    <scope>NUCLEOTIDE SEQUENCE</scope>
</reference>
<sequence length="56" mass="6301">MYAVIEMQSRAIVAPVICVCGLCSSNMTRRHFCLIGLFLPTGNHYSFSKKTLVNMF</sequence>
<dbReference type="AlphaFoldDB" id="A0A0E9QJ11"/>
<reference evidence="1" key="1">
    <citation type="submission" date="2014-11" db="EMBL/GenBank/DDBJ databases">
        <authorList>
            <person name="Amaro Gonzalez C."/>
        </authorList>
    </citation>
    <scope>NUCLEOTIDE SEQUENCE</scope>
</reference>
<name>A0A0E9QJ11_ANGAN</name>